<dbReference type="InterPro" id="IPR017438">
    <property type="entry name" value="ATP-NAD_kinase_N"/>
</dbReference>
<dbReference type="GO" id="GO:0016773">
    <property type="term" value="F:phosphotransferase activity, alcohol group as acceptor"/>
    <property type="evidence" value="ECO:0007669"/>
    <property type="project" value="UniProtKB-ARBA"/>
</dbReference>
<dbReference type="SMART" id="SM00046">
    <property type="entry name" value="DAGKc"/>
    <property type="match status" value="1"/>
</dbReference>
<name>A0A1Y2GTN6_9FUNG</name>
<dbReference type="Gene3D" id="3.40.50.10330">
    <property type="entry name" value="Probable inorganic polyphosphate/atp-NAD kinase, domain 1"/>
    <property type="match status" value="1"/>
</dbReference>
<keyword evidence="5" id="KW-1185">Reference proteome</keyword>
<evidence type="ECO:0000259" key="3">
    <source>
        <dbReference type="PROSITE" id="PS50146"/>
    </source>
</evidence>
<feature type="domain" description="DAGKc" evidence="3">
    <location>
        <begin position="134"/>
        <end position="273"/>
    </location>
</feature>
<evidence type="ECO:0000256" key="2">
    <source>
        <dbReference type="SAM" id="Phobius"/>
    </source>
</evidence>
<dbReference type="AlphaFoldDB" id="A0A1Y2GTN6"/>
<evidence type="ECO:0000313" key="4">
    <source>
        <dbReference type="EMBL" id="ORZ21055.1"/>
    </source>
</evidence>
<evidence type="ECO:0000313" key="5">
    <source>
        <dbReference type="Proteomes" id="UP000193648"/>
    </source>
</evidence>
<organism evidence="4 5">
    <name type="scientific">Lobosporangium transversale</name>
    <dbReference type="NCBI Taxonomy" id="64571"/>
    <lineage>
        <taxon>Eukaryota</taxon>
        <taxon>Fungi</taxon>
        <taxon>Fungi incertae sedis</taxon>
        <taxon>Mucoromycota</taxon>
        <taxon>Mortierellomycotina</taxon>
        <taxon>Mortierellomycetes</taxon>
        <taxon>Mortierellales</taxon>
        <taxon>Mortierellaceae</taxon>
        <taxon>Lobosporangium</taxon>
    </lineage>
</organism>
<feature type="transmembrane region" description="Helical" evidence="2">
    <location>
        <begin position="561"/>
        <end position="579"/>
    </location>
</feature>
<dbReference type="GO" id="GO:0005737">
    <property type="term" value="C:cytoplasm"/>
    <property type="evidence" value="ECO:0007669"/>
    <property type="project" value="TreeGrafter"/>
</dbReference>
<dbReference type="OrthoDB" id="3853857at2759"/>
<reference evidence="4 5" key="1">
    <citation type="submission" date="2016-07" db="EMBL/GenBank/DDBJ databases">
        <title>Pervasive Adenine N6-methylation of Active Genes in Fungi.</title>
        <authorList>
            <consortium name="DOE Joint Genome Institute"/>
            <person name="Mondo S.J."/>
            <person name="Dannebaum R.O."/>
            <person name="Kuo R.C."/>
            <person name="Labutti K."/>
            <person name="Haridas S."/>
            <person name="Kuo A."/>
            <person name="Salamov A."/>
            <person name="Ahrendt S.R."/>
            <person name="Lipzen A."/>
            <person name="Sullivan W."/>
            <person name="Andreopoulos W.B."/>
            <person name="Clum A."/>
            <person name="Lindquist E."/>
            <person name="Daum C."/>
            <person name="Ramamoorthy G.K."/>
            <person name="Gryganskyi A."/>
            <person name="Culley D."/>
            <person name="Magnuson J.K."/>
            <person name="James T.Y."/>
            <person name="O'Malley M.A."/>
            <person name="Stajich J.E."/>
            <person name="Spatafora J.W."/>
            <person name="Visel A."/>
            <person name="Grigoriev I.V."/>
        </authorList>
    </citation>
    <scope>NUCLEOTIDE SEQUENCE [LARGE SCALE GENOMIC DNA]</scope>
    <source>
        <strain evidence="4 5">NRRL 3116</strain>
    </source>
</reference>
<dbReference type="GO" id="GO:0046512">
    <property type="term" value="P:sphingosine biosynthetic process"/>
    <property type="evidence" value="ECO:0007669"/>
    <property type="project" value="TreeGrafter"/>
</dbReference>
<sequence>MIDISPTENVFTCSASFKDPSTLYPTTLELSSHQLLWSARHPTKDNHTIQVPYCCIYGYEAPTPAGLDVNHQDLKDIVQNTCRDRMIKVHFVEFLFSDLKAVSSPQCTTAYFLFERRADVQRFLNLAHQLGVFPRPRRILALVNPNGGVGKAKTINDTVVQPMLEHSGLDVKVQYTEYSKHGIDVAHKIDLKEVDTLAVVSGDGLLHEIVNGLLSRSDWDHARRLPIAIIPAGSGNATATSIGIRSPIVATLALIRGDTVKLDIFSLSQLDRPRIYSMLMFSWGMMADADIESDIYRWLGPLRFEIAGFIRLIRLRRYPGKVYFLPPHHKAKPSPASTLDSSRNSSHKQDAPVVQYGHLLKDIHHKPPEPWSLLPNMPFYTMLLLLNFPSAGETIYFTDSIRFNDGVMKLWYSCETRFWKIILPFVLDLTNGKLVERDLMQNKDCGGLLIIPGVEGKPNDKTTHEVVDHEQVRSESAKKLGIYQKPGIFDVDGEVMPTARTLIEVLPSFMDITIPEWFYHEKDVDRERTALAKLKTELIKEASKRQHPQQRTDGHNQVREVFLVLFTLVTVVTAYALFFNEEHRARERMAQQI</sequence>
<keyword evidence="4" id="KW-0808">Transferase</keyword>
<dbReference type="InterPro" id="IPR016064">
    <property type="entry name" value="NAD/diacylglycerol_kinase_sf"/>
</dbReference>
<keyword evidence="2" id="KW-1133">Transmembrane helix</keyword>
<dbReference type="Gene3D" id="2.60.200.40">
    <property type="match status" value="1"/>
</dbReference>
<dbReference type="PANTHER" id="PTHR12358:SF31">
    <property type="entry name" value="ACYLGLYCEROL KINASE, MITOCHONDRIAL"/>
    <property type="match status" value="1"/>
</dbReference>
<keyword evidence="2" id="KW-0812">Transmembrane</keyword>
<dbReference type="InterPro" id="IPR001206">
    <property type="entry name" value="Diacylglycerol_kinase_cat_dom"/>
</dbReference>
<dbReference type="GO" id="GO:0016020">
    <property type="term" value="C:membrane"/>
    <property type="evidence" value="ECO:0007669"/>
    <property type="project" value="TreeGrafter"/>
</dbReference>
<dbReference type="InterPro" id="IPR050187">
    <property type="entry name" value="Lipid_Phosphate_FormReg"/>
</dbReference>
<gene>
    <name evidence="4" type="ORF">BCR41DRAFT_350970</name>
</gene>
<evidence type="ECO:0000256" key="1">
    <source>
        <dbReference type="SAM" id="MobiDB-lite"/>
    </source>
</evidence>
<feature type="region of interest" description="Disordered" evidence="1">
    <location>
        <begin position="329"/>
        <end position="348"/>
    </location>
</feature>
<dbReference type="RefSeq" id="XP_021882964.1">
    <property type="nucleotide sequence ID" value="XM_022023715.1"/>
</dbReference>
<dbReference type="PROSITE" id="PS50146">
    <property type="entry name" value="DAGK"/>
    <property type="match status" value="1"/>
</dbReference>
<dbReference type="PANTHER" id="PTHR12358">
    <property type="entry name" value="SPHINGOSINE KINASE"/>
    <property type="match status" value="1"/>
</dbReference>
<proteinExistence type="predicted"/>
<dbReference type="GO" id="GO:0001727">
    <property type="term" value="F:lipid kinase activity"/>
    <property type="evidence" value="ECO:0007669"/>
    <property type="project" value="TreeGrafter"/>
</dbReference>
<dbReference type="EMBL" id="MCFF01000012">
    <property type="protein sequence ID" value="ORZ21055.1"/>
    <property type="molecule type" value="Genomic_DNA"/>
</dbReference>
<protein>
    <submittedName>
        <fullName evidence="4">ATP-NAD kinase-like domain-containing protein</fullName>
    </submittedName>
</protein>
<feature type="compositionally biased region" description="Polar residues" evidence="1">
    <location>
        <begin position="335"/>
        <end position="344"/>
    </location>
</feature>
<dbReference type="STRING" id="64571.A0A1Y2GTN6"/>
<dbReference type="Pfam" id="PF00781">
    <property type="entry name" value="DAGK_cat"/>
    <property type="match status" value="1"/>
</dbReference>
<dbReference type="InParanoid" id="A0A1Y2GTN6"/>
<dbReference type="SUPFAM" id="SSF111331">
    <property type="entry name" value="NAD kinase/diacylglycerol kinase-like"/>
    <property type="match status" value="1"/>
</dbReference>
<dbReference type="GeneID" id="33565559"/>
<keyword evidence="4" id="KW-0418">Kinase</keyword>
<dbReference type="Proteomes" id="UP000193648">
    <property type="component" value="Unassembled WGS sequence"/>
</dbReference>
<comment type="caution">
    <text evidence="4">The sequence shown here is derived from an EMBL/GenBank/DDBJ whole genome shotgun (WGS) entry which is preliminary data.</text>
</comment>
<keyword evidence="2" id="KW-0472">Membrane</keyword>
<accession>A0A1Y2GTN6</accession>